<evidence type="ECO:0000313" key="1">
    <source>
        <dbReference type="EMBL" id="KAF6220026.1"/>
    </source>
</evidence>
<dbReference type="EMBL" id="JACCJB010000018">
    <property type="protein sequence ID" value="KAF6220026.1"/>
    <property type="molecule type" value="Genomic_DNA"/>
</dbReference>
<proteinExistence type="predicted"/>
<dbReference type="GeneID" id="59332262"/>
<gene>
    <name evidence="1" type="ORF">HO133_003851</name>
</gene>
<name>A0A8H6F9K1_9LECA</name>
<dbReference type="Proteomes" id="UP000593566">
    <property type="component" value="Unassembled WGS sequence"/>
</dbReference>
<organism evidence="1 2">
    <name type="scientific">Letharia lupina</name>
    <dbReference type="NCBI Taxonomy" id="560253"/>
    <lineage>
        <taxon>Eukaryota</taxon>
        <taxon>Fungi</taxon>
        <taxon>Dikarya</taxon>
        <taxon>Ascomycota</taxon>
        <taxon>Pezizomycotina</taxon>
        <taxon>Lecanoromycetes</taxon>
        <taxon>OSLEUM clade</taxon>
        <taxon>Lecanoromycetidae</taxon>
        <taxon>Lecanorales</taxon>
        <taxon>Lecanorineae</taxon>
        <taxon>Parmeliaceae</taxon>
        <taxon>Letharia</taxon>
    </lineage>
</organism>
<protein>
    <submittedName>
        <fullName evidence="1">Uncharacterized protein</fullName>
    </submittedName>
</protein>
<dbReference type="RefSeq" id="XP_037149461.1">
    <property type="nucleotide sequence ID" value="XM_037294773.1"/>
</dbReference>
<reference evidence="1 2" key="1">
    <citation type="journal article" date="2020" name="Genomics">
        <title>Complete, high-quality genomes from long-read metagenomic sequencing of two wolf lichen thalli reveals enigmatic genome architecture.</title>
        <authorList>
            <person name="McKenzie S.K."/>
            <person name="Walston R.F."/>
            <person name="Allen J.L."/>
        </authorList>
    </citation>
    <scope>NUCLEOTIDE SEQUENCE [LARGE SCALE GENOMIC DNA]</scope>
    <source>
        <strain evidence="1">WasteWater1</strain>
    </source>
</reference>
<sequence>MESTADLSNYFYFHTPGRTNLKQGIRAYNYGIADVLTDTQLVALTLNEICVLQGRGQCAKGWTQGERDLYWDKRQVERPINNVTTLTGSVEVEVSRATGSWQPNPTATSITVKVFPIPSDNDTVPYQEYTDGNLNLCYRDDKVYLDWLGYWQPYAVKTEQSTFASTTQTWQPGILTPTPPAPSYTVRWRDIPAELLALRQLRNNEGVVHALGHVSNGMPLGQALLGLTQLGSNDC</sequence>
<accession>A0A8H6F9K1</accession>
<dbReference type="AlphaFoldDB" id="A0A8H6F9K1"/>
<keyword evidence="2" id="KW-1185">Reference proteome</keyword>
<evidence type="ECO:0000313" key="2">
    <source>
        <dbReference type="Proteomes" id="UP000593566"/>
    </source>
</evidence>
<comment type="caution">
    <text evidence="1">The sequence shown here is derived from an EMBL/GenBank/DDBJ whole genome shotgun (WGS) entry which is preliminary data.</text>
</comment>